<dbReference type="Pfam" id="PF23553">
    <property type="entry name" value="NELF-A_N"/>
    <property type="match status" value="1"/>
</dbReference>
<dbReference type="GO" id="GO:0034244">
    <property type="term" value="P:negative regulation of transcription elongation by RNA polymerase II"/>
    <property type="evidence" value="ECO:0007669"/>
    <property type="project" value="TreeGrafter"/>
</dbReference>
<dbReference type="GO" id="GO:0003746">
    <property type="term" value="F:translation elongation factor activity"/>
    <property type="evidence" value="ECO:0007669"/>
    <property type="project" value="UniProtKB-KW"/>
</dbReference>
<dbReference type="GO" id="GO:0032021">
    <property type="term" value="C:NELF complex"/>
    <property type="evidence" value="ECO:0007669"/>
    <property type="project" value="TreeGrafter"/>
</dbReference>
<evidence type="ECO:0000256" key="1">
    <source>
        <dbReference type="SAM" id="MobiDB-lite"/>
    </source>
</evidence>
<dbReference type="PANTHER" id="PTHR13328:SF4">
    <property type="entry name" value="NEGATIVE ELONGATION FACTOR A"/>
    <property type="match status" value="1"/>
</dbReference>
<evidence type="ECO:0000259" key="2">
    <source>
        <dbReference type="PROSITE" id="PS51838"/>
    </source>
</evidence>
<dbReference type="OrthoDB" id="2135488at2759"/>
<evidence type="ECO:0000313" key="3">
    <source>
        <dbReference type="EMBL" id="GBP32441.1"/>
    </source>
</evidence>
<dbReference type="PANTHER" id="PTHR13328">
    <property type="entry name" value="NEGATIVE ELONGATION FACTOR A NELF-A"/>
    <property type="match status" value="1"/>
</dbReference>
<dbReference type="EMBL" id="BGZK01000260">
    <property type="protein sequence ID" value="GBP32441.1"/>
    <property type="molecule type" value="Genomic_DNA"/>
</dbReference>
<dbReference type="STRING" id="151549.A0A4C1V112"/>
<dbReference type="Proteomes" id="UP000299102">
    <property type="component" value="Unassembled WGS sequence"/>
</dbReference>
<dbReference type="AlphaFoldDB" id="A0A4C1V112"/>
<accession>A0A4C1V112</accession>
<protein>
    <submittedName>
        <fullName evidence="3">Negative elongation factor A</fullName>
    </submittedName>
</protein>
<keyword evidence="4" id="KW-1185">Reference proteome</keyword>
<name>A0A4C1V112_EUMVA</name>
<proteinExistence type="predicted"/>
<dbReference type="PROSITE" id="PS51838">
    <property type="entry name" value="HDAG"/>
    <property type="match status" value="1"/>
</dbReference>
<feature type="compositionally biased region" description="Low complexity" evidence="1">
    <location>
        <begin position="313"/>
        <end position="329"/>
    </location>
</feature>
<keyword evidence="3" id="KW-0251">Elongation factor</keyword>
<feature type="compositionally biased region" description="Low complexity" evidence="1">
    <location>
        <begin position="231"/>
        <end position="243"/>
    </location>
</feature>
<dbReference type="InterPro" id="IPR056557">
    <property type="entry name" value="NELF-A_N"/>
</dbReference>
<keyword evidence="3" id="KW-0648">Protein biosynthesis</keyword>
<feature type="compositionally biased region" description="Pro residues" evidence="1">
    <location>
        <begin position="276"/>
        <end position="288"/>
    </location>
</feature>
<gene>
    <name evidence="3" type="primary">Nelf-A</name>
    <name evidence="3" type="ORF">EVAR_24605_1</name>
</gene>
<feature type="region of interest" description="Disordered" evidence="1">
    <location>
        <begin position="187"/>
        <end position="363"/>
    </location>
</feature>
<evidence type="ECO:0000313" key="4">
    <source>
        <dbReference type="Proteomes" id="UP000299102"/>
    </source>
</evidence>
<organism evidence="3 4">
    <name type="scientific">Eumeta variegata</name>
    <name type="common">Bagworm moth</name>
    <name type="synonym">Eumeta japonica</name>
    <dbReference type="NCBI Taxonomy" id="151549"/>
    <lineage>
        <taxon>Eukaryota</taxon>
        <taxon>Metazoa</taxon>
        <taxon>Ecdysozoa</taxon>
        <taxon>Arthropoda</taxon>
        <taxon>Hexapoda</taxon>
        <taxon>Insecta</taxon>
        <taxon>Pterygota</taxon>
        <taxon>Neoptera</taxon>
        <taxon>Endopterygota</taxon>
        <taxon>Lepidoptera</taxon>
        <taxon>Glossata</taxon>
        <taxon>Ditrysia</taxon>
        <taxon>Tineoidea</taxon>
        <taxon>Psychidae</taxon>
        <taxon>Oiketicinae</taxon>
        <taxon>Eumeta</taxon>
    </lineage>
</organism>
<feature type="compositionally biased region" description="Polar residues" evidence="1">
    <location>
        <begin position="341"/>
        <end position="357"/>
    </location>
</feature>
<sequence>MANVRDSDTSLWLHNKLGTSNDSWTTGSICTQLNAEVLKNIKDCFPDLQTQVKLKLLLSFFHIPRRNVEEWRNELEEIIEVAAVDSDLWVAMLAEVLKTYPSAGTLNTEIAEFDETRPIFSDMIGELRRSLAKHSDLGLLPLECLYLNKNALVSVVGQQPNPVKHFTLKRKPKSVALRSELLAKAAEAQANQKKAQAPTVPVRSRGMPRKMTDTTPLKGLPSRWAVRNNSTRPAPTVRAPPRTGIKLLDIAEQPVTPAQIKKRRKLEMEEAAGVKKPPPAAPPSPPPDYAKGLNNFQMPKAEADPVQVPTTETTLPPATSPNATAPAPTKMEPKIEVPTPGSATTVDEQETGVTSQPTEPPPPRQILLQQTTGPKPLVLGQQPKLVLAGTGGKPLLVTGIAPPGLLQTPALLLQQPGGKAVLLHNVKPMTQTVVQQAGGPRPTVPVQQMQAGLLTSAPAASTQNVVQANVQQVQQVQQTQQQSVQNQQTVTATAQPVAAQTQQTPLLAARRGLSLTREQMLEAQDMFRNANRVTRPEKALILGFMAGSRDNPCPNLGNIVTIKLSENIENVLQSDDTYLTMLSEMHFQMNYNNGQWTRLKKYRHIDGMVPQKIPPGSTVVAALPPAPQPAASANQTIS</sequence>
<reference evidence="3 4" key="1">
    <citation type="journal article" date="2019" name="Commun. Biol.">
        <title>The bagworm genome reveals a unique fibroin gene that provides high tensile strength.</title>
        <authorList>
            <person name="Kono N."/>
            <person name="Nakamura H."/>
            <person name="Ohtoshi R."/>
            <person name="Tomita M."/>
            <person name="Numata K."/>
            <person name="Arakawa K."/>
        </authorList>
    </citation>
    <scope>NUCLEOTIDE SEQUENCE [LARGE SCALE GENOMIC DNA]</scope>
</reference>
<comment type="caution">
    <text evidence="3">The sequence shown here is derived from an EMBL/GenBank/DDBJ whole genome shotgun (WGS) entry which is preliminary data.</text>
</comment>
<feature type="domain" description="HDAg" evidence="2">
    <location>
        <begin position="89"/>
        <end position="254"/>
    </location>
</feature>
<dbReference type="InterPro" id="IPR037517">
    <property type="entry name" value="HDAG_dom"/>
</dbReference>
<feature type="compositionally biased region" description="Low complexity" evidence="1">
    <location>
        <begin position="187"/>
        <end position="197"/>
    </location>
</feature>
<dbReference type="InterPro" id="IPR052828">
    <property type="entry name" value="NELF-A_domain"/>
</dbReference>